<gene>
    <name evidence="1" type="ORF">FMOSSE_LOCUS14556</name>
</gene>
<dbReference type="AlphaFoldDB" id="A0A9N9N9E9"/>
<evidence type="ECO:0000313" key="1">
    <source>
        <dbReference type="EMBL" id="CAG8714632.1"/>
    </source>
</evidence>
<dbReference type="Proteomes" id="UP000789375">
    <property type="component" value="Unassembled WGS sequence"/>
</dbReference>
<name>A0A9N9N9E9_FUNMO</name>
<proteinExistence type="predicted"/>
<protein>
    <submittedName>
        <fullName evidence="1">14975_t:CDS:1</fullName>
    </submittedName>
</protein>
<organism evidence="1 2">
    <name type="scientific">Funneliformis mosseae</name>
    <name type="common">Endomycorrhizal fungus</name>
    <name type="synonym">Glomus mosseae</name>
    <dbReference type="NCBI Taxonomy" id="27381"/>
    <lineage>
        <taxon>Eukaryota</taxon>
        <taxon>Fungi</taxon>
        <taxon>Fungi incertae sedis</taxon>
        <taxon>Mucoromycota</taxon>
        <taxon>Glomeromycotina</taxon>
        <taxon>Glomeromycetes</taxon>
        <taxon>Glomerales</taxon>
        <taxon>Glomeraceae</taxon>
        <taxon>Funneliformis</taxon>
    </lineage>
</organism>
<keyword evidence="2" id="KW-1185">Reference proteome</keyword>
<sequence>FYQTYIQRMQRRKATVHKISGYKIFEKEVIVRPGYLNNSVTEK</sequence>
<dbReference type="EMBL" id="CAJVPP010011529">
    <property type="protein sequence ID" value="CAG8714632.1"/>
    <property type="molecule type" value="Genomic_DNA"/>
</dbReference>
<evidence type="ECO:0000313" key="2">
    <source>
        <dbReference type="Proteomes" id="UP000789375"/>
    </source>
</evidence>
<comment type="caution">
    <text evidence="1">The sequence shown here is derived from an EMBL/GenBank/DDBJ whole genome shotgun (WGS) entry which is preliminary data.</text>
</comment>
<reference evidence="1" key="1">
    <citation type="submission" date="2021-06" db="EMBL/GenBank/DDBJ databases">
        <authorList>
            <person name="Kallberg Y."/>
            <person name="Tangrot J."/>
            <person name="Rosling A."/>
        </authorList>
    </citation>
    <scope>NUCLEOTIDE SEQUENCE</scope>
    <source>
        <strain evidence="1">87-6 pot B 2015</strain>
    </source>
</reference>
<accession>A0A9N9N9E9</accession>
<feature type="non-terminal residue" evidence="1">
    <location>
        <position position="43"/>
    </location>
</feature>